<evidence type="ECO:0000256" key="3">
    <source>
        <dbReference type="ARBA" id="ARBA00022898"/>
    </source>
</evidence>
<keyword evidence="5" id="KW-0808">Transferase</keyword>
<evidence type="ECO:0000313" key="5">
    <source>
        <dbReference type="EMBL" id="GGA17732.1"/>
    </source>
</evidence>
<accession>A0A916QWC9</accession>
<comment type="cofactor">
    <cofactor evidence="1">
        <name>pyridoxal 5'-phosphate</name>
        <dbReference type="ChEBI" id="CHEBI:597326"/>
    </cofactor>
</comment>
<proteinExistence type="inferred from homology"/>
<dbReference type="Proteomes" id="UP000628017">
    <property type="component" value="Unassembled WGS sequence"/>
</dbReference>
<evidence type="ECO:0000256" key="1">
    <source>
        <dbReference type="ARBA" id="ARBA00001933"/>
    </source>
</evidence>
<sequence length="426" mass="46402">MTSLSKSLLARRDAVLGPNMSTFYQEPVHLVKGEGVWVWDHDGKKYLDCYNNVPHVGHCHPHVVKAMSDQAATLNTHTRYLHEGIVDYAEKLTATFDDPLNTALLCCTGSEANDVALRMAEAVTGKTGIIVTNHTYHGNTTAVSALSTTNPSKFGKSSHIRHVPAPDSYRPPEGDAGEYFAEQVKAKIAELEDSEHGFAALLIDPFFANEGFPDLPAGFLNATMKVVHDAGGILIADEVQPGFGRTGSHMWGHQYQGITPDVVTLGKPMGNGHPVAGVVTTAAIMHEFRTAFRYFNTFGGNPVSCATALAVLEVIEQEGLMQQAADVGAYAKGRLQELAEKHSVIGDVRGRGMFFGAELVTDRTTKAPATDYILRVIEELRNRGILLNKIGIHYNTLKIRPNLQFTRDDADLLIDTLDQVLSDVQP</sequence>
<protein>
    <submittedName>
        <fullName evidence="5">Aspartate aminotransferase family protein</fullName>
    </submittedName>
</protein>
<dbReference type="PIRSF" id="PIRSF000521">
    <property type="entry name" value="Transaminase_4ab_Lys_Orn"/>
    <property type="match status" value="1"/>
</dbReference>
<dbReference type="InterPro" id="IPR015424">
    <property type="entry name" value="PyrdxlP-dep_Trfase"/>
</dbReference>
<dbReference type="AlphaFoldDB" id="A0A916QWC9"/>
<keyword evidence="5" id="KW-0032">Aminotransferase</keyword>
<dbReference type="CDD" id="cd00610">
    <property type="entry name" value="OAT_like"/>
    <property type="match status" value="1"/>
</dbReference>
<dbReference type="Pfam" id="PF00202">
    <property type="entry name" value="Aminotran_3"/>
    <property type="match status" value="1"/>
</dbReference>
<dbReference type="Gene3D" id="3.90.1150.10">
    <property type="entry name" value="Aspartate Aminotransferase, domain 1"/>
    <property type="match status" value="1"/>
</dbReference>
<dbReference type="PROSITE" id="PS00600">
    <property type="entry name" value="AA_TRANSFER_CLASS_3"/>
    <property type="match status" value="1"/>
</dbReference>
<comment type="caution">
    <text evidence="5">The sequence shown here is derived from an EMBL/GenBank/DDBJ whole genome shotgun (WGS) entry which is preliminary data.</text>
</comment>
<dbReference type="GO" id="GO:0008483">
    <property type="term" value="F:transaminase activity"/>
    <property type="evidence" value="ECO:0007669"/>
    <property type="project" value="UniProtKB-KW"/>
</dbReference>
<dbReference type="InterPro" id="IPR015422">
    <property type="entry name" value="PyrdxlP-dep_Trfase_small"/>
</dbReference>
<organism evidence="5 6">
    <name type="scientific">Neptunicoccus cionae</name>
    <dbReference type="NCBI Taxonomy" id="2035344"/>
    <lineage>
        <taxon>Bacteria</taxon>
        <taxon>Pseudomonadati</taxon>
        <taxon>Pseudomonadota</taxon>
        <taxon>Alphaproteobacteria</taxon>
        <taxon>Rhodobacterales</taxon>
        <taxon>Paracoccaceae</taxon>
        <taxon>Neptunicoccus</taxon>
    </lineage>
</organism>
<name>A0A916QWC9_9RHOB</name>
<dbReference type="EMBL" id="BMKA01000002">
    <property type="protein sequence ID" value="GGA17732.1"/>
    <property type="molecule type" value="Genomic_DNA"/>
</dbReference>
<dbReference type="GO" id="GO:0030170">
    <property type="term" value="F:pyridoxal phosphate binding"/>
    <property type="evidence" value="ECO:0007669"/>
    <property type="project" value="InterPro"/>
</dbReference>
<gene>
    <name evidence="5" type="ORF">GCM10011498_17930</name>
</gene>
<dbReference type="SUPFAM" id="SSF53383">
    <property type="entry name" value="PLP-dependent transferases"/>
    <property type="match status" value="1"/>
</dbReference>
<comment type="similarity">
    <text evidence="2 4">Belongs to the class-III pyridoxal-phosphate-dependent aminotransferase family.</text>
</comment>
<keyword evidence="3 4" id="KW-0663">Pyridoxal phosphate</keyword>
<dbReference type="PANTHER" id="PTHR45688">
    <property type="match status" value="1"/>
</dbReference>
<dbReference type="RefSeq" id="WP_188673605.1">
    <property type="nucleotide sequence ID" value="NZ_BMKA01000002.1"/>
</dbReference>
<reference evidence="5" key="1">
    <citation type="journal article" date="2014" name="Int. J. Syst. Evol. Microbiol.">
        <title>Complete genome sequence of Corynebacterium casei LMG S-19264T (=DSM 44701T), isolated from a smear-ripened cheese.</title>
        <authorList>
            <consortium name="US DOE Joint Genome Institute (JGI-PGF)"/>
            <person name="Walter F."/>
            <person name="Albersmeier A."/>
            <person name="Kalinowski J."/>
            <person name="Ruckert C."/>
        </authorList>
    </citation>
    <scope>NUCLEOTIDE SEQUENCE</scope>
    <source>
        <strain evidence="5">CGMCC 1.15880</strain>
    </source>
</reference>
<dbReference type="InterPro" id="IPR005814">
    <property type="entry name" value="Aminotrans_3"/>
</dbReference>
<dbReference type="Gene3D" id="3.40.640.10">
    <property type="entry name" value="Type I PLP-dependent aspartate aminotransferase-like (Major domain)"/>
    <property type="match status" value="1"/>
</dbReference>
<dbReference type="InterPro" id="IPR015421">
    <property type="entry name" value="PyrdxlP-dep_Trfase_major"/>
</dbReference>
<keyword evidence="6" id="KW-1185">Reference proteome</keyword>
<reference evidence="5" key="2">
    <citation type="submission" date="2020-09" db="EMBL/GenBank/DDBJ databases">
        <authorList>
            <person name="Sun Q."/>
            <person name="Zhou Y."/>
        </authorList>
    </citation>
    <scope>NUCLEOTIDE SEQUENCE</scope>
    <source>
        <strain evidence="5">CGMCC 1.15880</strain>
    </source>
</reference>
<evidence type="ECO:0000256" key="2">
    <source>
        <dbReference type="ARBA" id="ARBA00008954"/>
    </source>
</evidence>
<dbReference type="InterPro" id="IPR049704">
    <property type="entry name" value="Aminotrans_3_PPA_site"/>
</dbReference>
<dbReference type="PANTHER" id="PTHR45688:SF13">
    <property type="entry name" value="ALANINE--GLYOXYLATE AMINOTRANSFERASE 2-LIKE"/>
    <property type="match status" value="1"/>
</dbReference>
<evidence type="ECO:0000256" key="4">
    <source>
        <dbReference type="RuleBase" id="RU003560"/>
    </source>
</evidence>
<evidence type="ECO:0000313" key="6">
    <source>
        <dbReference type="Proteomes" id="UP000628017"/>
    </source>
</evidence>